<dbReference type="Pfam" id="PF09339">
    <property type="entry name" value="HTH_IclR"/>
    <property type="match status" value="1"/>
</dbReference>
<dbReference type="InterPro" id="IPR036390">
    <property type="entry name" value="WH_DNA-bd_sf"/>
</dbReference>
<dbReference type="SUPFAM" id="SSF46785">
    <property type="entry name" value="Winged helix' DNA-binding domain"/>
    <property type="match status" value="1"/>
</dbReference>
<dbReference type="PANTHER" id="PTHR30136">
    <property type="entry name" value="HELIX-TURN-HELIX TRANSCRIPTIONAL REGULATOR, ICLR FAMILY"/>
    <property type="match status" value="1"/>
</dbReference>
<accession>A0A6B2NN66</accession>
<evidence type="ECO:0000259" key="5">
    <source>
        <dbReference type="PROSITE" id="PS51078"/>
    </source>
</evidence>
<dbReference type="PROSITE" id="PS51077">
    <property type="entry name" value="HTH_ICLR"/>
    <property type="match status" value="1"/>
</dbReference>
<evidence type="ECO:0000259" key="4">
    <source>
        <dbReference type="PROSITE" id="PS51077"/>
    </source>
</evidence>
<protein>
    <submittedName>
        <fullName evidence="6">IclR family transcriptional regulator</fullName>
    </submittedName>
</protein>
<evidence type="ECO:0000256" key="3">
    <source>
        <dbReference type="ARBA" id="ARBA00023163"/>
    </source>
</evidence>
<dbReference type="InterPro" id="IPR036388">
    <property type="entry name" value="WH-like_DNA-bd_sf"/>
</dbReference>
<dbReference type="Pfam" id="PF01614">
    <property type="entry name" value="IclR_C"/>
    <property type="match status" value="1"/>
</dbReference>
<dbReference type="GO" id="GO:0045892">
    <property type="term" value="P:negative regulation of DNA-templated transcription"/>
    <property type="evidence" value="ECO:0007669"/>
    <property type="project" value="TreeGrafter"/>
</dbReference>
<dbReference type="PANTHER" id="PTHR30136:SF24">
    <property type="entry name" value="HTH-TYPE TRANSCRIPTIONAL REPRESSOR ALLR"/>
    <property type="match status" value="1"/>
</dbReference>
<keyword evidence="2" id="KW-0238">DNA-binding</keyword>
<dbReference type="GO" id="GO:0003700">
    <property type="term" value="F:DNA-binding transcription factor activity"/>
    <property type="evidence" value="ECO:0007669"/>
    <property type="project" value="TreeGrafter"/>
</dbReference>
<dbReference type="GO" id="GO:0003677">
    <property type="term" value="F:DNA binding"/>
    <property type="evidence" value="ECO:0007669"/>
    <property type="project" value="UniProtKB-KW"/>
</dbReference>
<reference evidence="6" key="1">
    <citation type="submission" date="2020-02" db="EMBL/GenBank/DDBJ databases">
        <title>Delineation of the pyrene-degrading pathway in Roseobacter clade bacteria by genomic analysis.</title>
        <authorList>
            <person name="Zhou H."/>
            <person name="Wang H."/>
        </authorList>
    </citation>
    <scope>NUCLEOTIDE SEQUENCE</scope>
    <source>
        <strain evidence="6">PrR005</strain>
    </source>
</reference>
<dbReference type="InterPro" id="IPR014757">
    <property type="entry name" value="Tscrpt_reg_IclR_C"/>
</dbReference>
<dbReference type="InterPro" id="IPR005471">
    <property type="entry name" value="Tscrpt_reg_IclR_N"/>
</dbReference>
<dbReference type="AlphaFoldDB" id="A0A6B2NN66"/>
<feature type="domain" description="IclR-ED" evidence="5">
    <location>
        <begin position="62"/>
        <end position="245"/>
    </location>
</feature>
<dbReference type="SUPFAM" id="SSF55781">
    <property type="entry name" value="GAF domain-like"/>
    <property type="match status" value="1"/>
</dbReference>
<dbReference type="SMART" id="SM00346">
    <property type="entry name" value="HTH_ICLR"/>
    <property type="match status" value="1"/>
</dbReference>
<dbReference type="InterPro" id="IPR029016">
    <property type="entry name" value="GAF-like_dom_sf"/>
</dbReference>
<dbReference type="Gene3D" id="1.10.10.10">
    <property type="entry name" value="Winged helix-like DNA-binding domain superfamily/Winged helix DNA-binding domain"/>
    <property type="match status" value="1"/>
</dbReference>
<dbReference type="EMBL" id="JAAGOX010000005">
    <property type="protein sequence ID" value="NDW44019.1"/>
    <property type="molecule type" value="Genomic_DNA"/>
</dbReference>
<keyword evidence="1" id="KW-0805">Transcription regulation</keyword>
<evidence type="ECO:0000313" key="6">
    <source>
        <dbReference type="EMBL" id="NDW44019.1"/>
    </source>
</evidence>
<evidence type="ECO:0000256" key="2">
    <source>
        <dbReference type="ARBA" id="ARBA00023125"/>
    </source>
</evidence>
<keyword evidence="3" id="KW-0804">Transcription</keyword>
<dbReference type="InterPro" id="IPR050707">
    <property type="entry name" value="HTH_MetabolicPath_Reg"/>
</dbReference>
<sequence length="270" mass="29074">MQERLIQLLEAISGAARPVGANELAQLTGLPSSTIYRNLTSLIDCGFLEEVDGGKRYVLGMRFVKIALTGKADSHVISAVASMMRRLVSDLGETAFLARFRGGRVDLISLETPSDPTIPYIYPGLGPRPAHACSSAKAIAAFIAPLLREELLETRPLRFTDKTIVDPDLIRKELSQVQRYGYAVCDGEIDEGVTSIAVPINIDRLGSIFSIGVVGPSNRIKPAIQGRILPVLLQENVRAAAAIQHCSIVDAETTNSRTLAAAGERTNTAH</sequence>
<dbReference type="Gene3D" id="3.30.450.40">
    <property type="match status" value="1"/>
</dbReference>
<name>A0A6B2NN66_9RHOB</name>
<gene>
    <name evidence="6" type="ORF">G0P99_03505</name>
</gene>
<evidence type="ECO:0000256" key="1">
    <source>
        <dbReference type="ARBA" id="ARBA00023015"/>
    </source>
</evidence>
<organism evidence="6">
    <name type="scientific">Ruegeria sp. PrR005</name>
    <dbReference type="NCBI Taxonomy" id="2706882"/>
    <lineage>
        <taxon>Bacteria</taxon>
        <taxon>Pseudomonadati</taxon>
        <taxon>Pseudomonadota</taxon>
        <taxon>Alphaproteobacteria</taxon>
        <taxon>Rhodobacterales</taxon>
        <taxon>Roseobacteraceae</taxon>
        <taxon>Ruegeria</taxon>
    </lineage>
</organism>
<dbReference type="RefSeq" id="WP_164127770.1">
    <property type="nucleotide sequence ID" value="NZ_JAAGOX010000005.1"/>
</dbReference>
<feature type="domain" description="HTH iclR-type" evidence="4">
    <location>
        <begin position="1"/>
        <end position="61"/>
    </location>
</feature>
<proteinExistence type="predicted"/>
<dbReference type="PROSITE" id="PS51078">
    <property type="entry name" value="ICLR_ED"/>
    <property type="match status" value="1"/>
</dbReference>
<comment type="caution">
    <text evidence="6">The sequence shown here is derived from an EMBL/GenBank/DDBJ whole genome shotgun (WGS) entry which is preliminary data.</text>
</comment>